<evidence type="ECO:0000259" key="5">
    <source>
        <dbReference type="Pfam" id="PF03328"/>
    </source>
</evidence>
<dbReference type="InterPro" id="IPR015813">
    <property type="entry name" value="Pyrv/PenolPyrv_kinase-like_dom"/>
</dbReference>
<comment type="similarity">
    <text evidence="2">Belongs to the HpcH/HpaI aldolase family.</text>
</comment>
<keyword evidence="4" id="KW-0460">Magnesium</keyword>
<evidence type="ECO:0000313" key="6">
    <source>
        <dbReference type="EMBL" id="UUL82838.1"/>
    </source>
</evidence>
<dbReference type="Gene3D" id="3.20.20.60">
    <property type="entry name" value="Phosphoenolpyruvate-binding domains"/>
    <property type="match status" value="1"/>
</dbReference>
<dbReference type="SUPFAM" id="SSF51621">
    <property type="entry name" value="Phosphoenolpyruvate/pyruvate domain"/>
    <property type="match status" value="1"/>
</dbReference>
<evidence type="ECO:0000256" key="1">
    <source>
        <dbReference type="ARBA" id="ARBA00001946"/>
    </source>
</evidence>
<keyword evidence="6" id="KW-0456">Lyase</keyword>
<evidence type="ECO:0000313" key="7">
    <source>
        <dbReference type="Proteomes" id="UP001058533"/>
    </source>
</evidence>
<accession>A0ABY5L9W2</accession>
<dbReference type="InterPro" id="IPR040442">
    <property type="entry name" value="Pyrv_kinase-like_dom_sf"/>
</dbReference>
<dbReference type="InterPro" id="IPR005000">
    <property type="entry name" value="Aldolase/citrate-lyase_domain"/>
</dbReference>
<dbReference type="PIRSF" id="PIRSF015582">
    <property type="entry name" value="Cit_lyase_B"/>
    <property type="match status" value="1"/>
</dbReference>
<comment type="cofactor">
    <cofactor evidence="1">
        <name>Mg(2+)</name>
        <dbReference type="ChEBI" id="CHEBI:18420"/>
    </cofactor>
</comment>
<evidence type="ECO:0000256" key="4">
    <source>
        <dbReference type="ARBA" id="ARBA00022842"/>
    </source>
</evidence>
<evidence type="ECO:0000256" key="2">
    <source>
        <dbReference type="ARBA" id="ARBA00005568"/>
    </source>
</evidence>
<dbReference type="Proteomes" id="UP001058533">
    <property type="component" value="Chromosome"/>
</dbReference>
<reference evidence="6" key="1">
    <citation type="submission" date="2022-07" db="EMBL/GenBank/DDBJ databases">
        <title>Sphingomonas sp. nov., a novel bacterium isolated from the north slope of the Mount Everest.</title>
        <authorList>
            <person name="Cui X."/>
            <person name="Liu Y."/>
        </authorList>
    </citation>
    <scope>NUCLEOTIDE SEQUENCE</scope>
    <source>
        <strain evidence="6">S5-59</strain>
    </source>
</reference>
<protein>
    <submittedName>
        <fullName evidence="6">CoA ester lyase</fullName>
    </submittedName>
</protein>
<gene>
    <name evidence="6" type="ORF">NMP03_00925</name>
</gene>
<dbReference type="Pfam" id="PF03328">
    <property type="entry name" value="HpcH_HpaI"/>
    <property type="match status" value="1"/>
</dbReference>
<feature type="domain" description="HpcH/HpaI aldolase/citrate lyase" evidence="5">
    <location>
        <begin position="9"/>
        <end position="217"/>
    </location>
</feature>
<dbReference type="PANTHER" id="PTHR32308:SF10">
    <property type="entry name" value="CITRATE LYASE SUBUNIT BETA"/>
    <property type="match status" value="1"/>
</dbReference>
<organism evidence="6 7">
    <name type="scientific">Sphingomonas qomolangmaensis</name>
    <dbReference type="NCBI Taxonomy" id="2918765"/>
    <lineage>
        <taxon>Bacteria</taxon>
        <taxon>Pseudomonadati</taxon>
        <taxon>Pseudomonadota</taxon>
        <taxon>Alphaproteobacteria</taxon>
        <taxon>Sphingomonadales</taxon>
        <taxon>Sphingomonadaceae</taxon>
        <taxon>Sphingomonas</taxon>
    </lineage>
</organism>
<keyword evidence="7" id="KW-1185">Reference proteome</keyword>
<dbReference type="InterPro" id="IPR011206">
    <property type="entry name" value="Citrate_lyase_beta/mcl1/mcl2"/>
</dbReference>
<evidence type="ECO:0000256" key="3">
    <source>
        <dbReference type="ARBA" id="ARBA00022723"/>
    </source>
</evidence>
<proteinExistence type="inferred from homology"/>
<dbReference type="GO" id="GO:0016829">
    <property type="term" value="F:lyase activity"/>
    <property type="evidence" value="ECO:0007669"/>
    <property type="project" value="UniProtKB-KW"/>
</dbReference>
<dbReference type="PANTHER" id="PTHR32308">
    <property type="entry name" value="LYASE BETA SUBUNIT, PUTATIVE (AFU_ORTHOLOGUE AFUA_4G13030)-RELATED"/>
    <property type="match status" value="1"/>
</dbReference>
<keyword evidence="3" id="KW-0479">Metal-binding</keyword>
<dbReference type="RefSeq" id="WP_256506690.1">
    <property type="nucleotide sequence ID" value="NZ_CP101740.1"/>
</dbReference>
<dbReference type="EMBL" id="CP101740">
    <property type="protein sequence ID" value="UUL82838.1"/>
    <property type="molecule type" value="Genomic_DNA"/>
</dbReference>
<name>A0ABY5L9W2_9SPHN</name>
<sequence length="279" mass="28997">MTDTPRRRRSALYLPASNDRAIAKARTLACDVVILDLEDSVAPEAKEAARAQAVTALALGDFGDRELVVRINALDTEWAAADLAALAEAPPHAILLPKVNGPADLAACAALLPGDVALWAMIETPAALLALGQIAAAPRLAALVMGINDLAKDMGMQPGSDRLPFHSFLATTVAAARAHGLGALDGVFNGIDDAQGLVAECAQGRRFGFDGKTLIHPSQIAACNSAFSPGTAEIAEAEAIRDAFALPEHAGKGAIRLDGRMVERLHLAQALRVLATVGR</sequence>